<feature type="signal peptide" evidence="1">
    <location>
        <begin position="1"/>
        <end position="21"/>
    </location>
</feature>
<dbReference type="AlphaFoldDB" id="A0A482J0W1"/>
<evidence type="ECO:0000256" key="1">
    <source>
        <dbReference type="SAM" id="SignalP"/>
    </source>
</evidence>
<sequence>MRTLCARLVLSAAVASLCACSSVGEISGAVAGITTGAVTANPVVGYGVAVGVSAAADAAGKYVYRYWQREEQDSIAAVIGDTPIGFEQPWEVRHAVAYGNQRGVLQVIRVIDSPLALCKEALFSTVESETSGQPAKTSQWFFVTACQQQGQWKWANAEPAVARWGNLQ</sequence>
<protein>
    <recommendedName>
        <fullName evidence="4">Lipoprotein</fullName>
    </recommendedName>
</protein>
<dbReference type="PROSITE" id="PS51257">
    <property type="entry name" value="PROKAR_LIPOPROTEIN"/>
    <property type="match status" value="1"/>
</dbReference>
<keyword evidence="1" id="KW-0732">Signal</keyword>
<organism evidence="2 3">
    <name type="scientific">Cupriavidus metallidurans</name>
    <dbReference type="NCBI Taxonomy" id="119219"/>
    <lineage>
        <taxon>Bacteria</taxon>
        <taxon>Pseudomonadati</taxon>
        <taxon>Pseudomonadota</taxon>
        <taxon>Betaproteobacteria</taxon>
        <taxon>Burkholderiales</taxon>
        <taxon>Burkholderiaceae</taxon>
        <taxon>Cupriavidus</taxon>
    </lineage>
</organism>
<dbReference type="OrthoDB" id="8780920at2"/>
<dbReference type="EMBL" id="CP037901">
    <property type="protein sequence ID" value="QBP13812.1"/>
    <property type="molecule type" value="Genomic_DNA"/>
</dbReference>
<accession>A0A482J0W1</accession>
<evidence type="ECO:0000313" key="3">
    <source>
        <dbReference type="Proteomes" id="UP000253772"/>
    </source>
</evidence>
<evidence type="ECO:0008006" key="4">
    <source>
        <dbReference type="Google" id="ProtNLM"/>
    </source>
</evidence>
<reference evidence="2 3" key="1">
    <citation type="submission" date="2019-03" db="EMBL/GenBank/DDBJ databases">
        <title>Comparative insights into the high quality Complete genome sequence of highly metal resistant Cupriavidus metallidurans strain BS1 isolated from a gold-copper mine.</title>
        <authorList>
            <person name="Mazhar H.S."/>
            <person name="Rensing C."/>
        </authorList>
    </citation>
    <scope>NUCLEOTIDE SEQUENCE [LARGE SCALE GENOMIC DNA]</scope>
    <source>
        <strain evidence="2 3">BS1</strain>
    </source>
</reference>
<dbReference type="Proteomes" id="UP000253772">
    <property type="component" value="Chromosome c2"/>
</dbReference>
<evidence type="ECO:0000313" key="2">
    <source>
        <dbReference type="EMBL" id="QBP13812.1"/>
    </source>
</evidence>
<proteinExistence type="predicted"/>
<feature type="chain" id="PRO_5019788762" description="Lipoprotein" evidence="1">
    <location>
        <begin position="22"/>
        <end position="168"/>
    </location>
</feature>
<name>A0A482J0W1_9BURK</name>
<gene>
    <name evidence="2" type="ORF">DDF84_030050</name>
</gene>